<proteinExistence type="predicted"/>
<sequence>MDINEHLRRASIPADGATRLTSHDRDGIPESTDGDAGKSMPDDAWISLLNEGASTASVELAAKGLFGLSIIILVTQLWTLFTRSTYRSFAAMADQWVVAGGVLWCCMAVLICAAIWPRNGLMWSKQQRLGWTLSITSAALMVSIKFFMFEVGKLRHNVEMEDFFRASGYPAWFHYAIVALEIAGSLVVLLAGLKGRVTASLMLLGIMVGAILTHVHNGDPWSDAYDALFQAAYLAVLLVLCLIARNQATLRRL</sequence>
<organism evidence="7 8">
    <name type="scientific">Dyella soli</name>
    <dbReference type="NCBI Taxonomy" id="522319"/>
    <lineage>
        <taxon>Bacteria</taxon>
        <taxon>Pseudomonadati</taxon>
        <taxon>Pseudomonadota</taxon>
        <taxon>Gammaproteobacteria</taxon>
        <taxon>Lysobacterales</taxon>
        <taxon>Rhodanobacteraceae</taxon>
        <taxon>Dyella</taxon>
    </lineage>
</organism>
<feature type="transmembrane region" description="Helical" evidence="6">
    <location>
        <begin position="96"/>
        <end position="117"/>
    </location>
</feature>
<evidence type="ECO:0000313" key="7">
    <source>
        <dbReference type="EMBL" id="TCI13277.1"/>
    </source>
</evidence>
<name>A0A4V2NMG8_9GAMM</name>
<dbReference type="Pfam" id="PF13564">
    <property type="entry name" value="DoxX_2"/>
    <property type="match status" value="1"/>
</dbReference>
<evidence type="ECO:0000256" key="6">
    <source>
        <dbReference type="SAM" id="Phobius"/>
    </source>
</evidence>
<evidence type="ECO:0000256" key="1">
    <source>
        <dbReference type="ARBA" id="ARBA00004141"/>
    </source>
</evidence>
<dbReference type="EMBL" id="SJTG01000001">
    <property type="protein sequence ID" value="TCI13277.1"/>
    <property type="molecule type" value="Genomic_DNA"/>
</dbReference>
<evidence type="ECO:0000256" key="4">
    <source>
        <dbReference type="ARBA" id="ARBA00023136"/>
    </source>
</evidence>
<reference evidence="7 8" key="1">
    <citation type="submission" date="2019-02" db="EMBL/GenBank/DDBJ databases">
        <title>Dyella amyloliquefaciens sp. nov., isolated from forest soil.</title>
        <authorList>
            <person name="Gao Z.-H."/>
            <person name="Qiu L.-H."/>
        </authorList>
    </citation>
    <scope>NUCLEOTIDE SEQUENCE [LARGE SCALE GENOMIC DNA]</scope>
    <source>
        <strain evidence="7 8">KACC 12747</strain>
    </source>
</reference>
<feature type="transmembrane region" description="Helical" evidence="6">
    <location>
        <begin position="129"/>
        <end position="149"/>
    </location>
</feature>
<evidence type="ECO:0000256" key="2">
    <source>
        <dbReference type="ARBA" id="ARBA00022692"/>
    </source>
</evidence>
<keyword evidence="3 6" id="KW-1133">Transmembrane helix</keyword>
<feature type="transmembrane region" description="Helical" evidence="6">
    <location>
        <begin position="60"/>
        <end position="81"/>
    </location>
</feature>
<comment type="subcellular location">
    <subcellularLocation>
        <location evidence="1">Membrane</location>
        <topology evidence="1">Multi-pass membrane protein</topology>
    </subcellularLocation>
</comment>
<keyword evidence="2 6" id="KW-0812">Transmembrane</keyword>
<evidence type="ECO:0000313" key="8">
    <source>
        <dbReference type="Proteomes" id="UP000291822"/>
    </source>
</evidence>
<feature type="transmembrane region" description="Helical" evidence="6">
    <location>
        <begin position="227"/>
        <end position="244"/>
    </location>
</feature>
<feature type="transmembrane region" description="Helical" evidence="6">
    <location>
        <begin position="197"/>
        <end position="215"/>
    </location>
</feature>
<dbReference type="AlphaFoldDB" id="A0A4V2NMG8"/>
<comment type="caution">
    <text evidence="7">The sequence shown here is derived from an EMBL/GenBank/DDBJ whole genome shotgun (WGS) entry which is preliminary data.</text>
</comment>
<evidence type="ECO:0000256" key="3">
    <source>
        <dbReference type="ARBA" id="ARBA00022989"/>
    </source>
</evidence>
<gene>
    <name evidence="7" type="ORF">EZM97_08320</name>
</gene>
<keyword evidence="8" id="KW-1185">Reference proteome</keyword>
<feature type="transmembrane region" description="Helical" evidence="6">
    <location>
        <begin position="169"/>
        <end position="190"/>
    </location>
</feature>
<dbReference type="RefSeq" id="WP_131149942.1">
    <property type="nucleotide sequence ID" value="NZ_SJTG01000001.1"/>
</dbReference>
<protein>
    <submittedName>
        <fullName evidence="7">DoxX family protein</fullName>
    </submittedName>
</protein>
<accession>A0A4V2NMG8</accession>
<dbReference type="Proteomes" id="UP000291822">
    <property type="component" value="Unassembled WGS sequence"/>
</dbReference>
<evidence type="ECO:0000256" key="5">
    <source>
        <dbReference type="SAM" id="MobiDB-lite"/>
    </source>
</evidence>
<dbReference type="InterPro" id="IPR032808">
    <property type="entry name" value="DoxX"/>
</dbReference>
<feature type="region of interest" description="Disordered" evidence="5">
    <location>
        <begin position="17"/>
        <end position="39"/>
    </location>
</feature>
<dbReference type="GO" id="GO:0016020">
    <property type="term" value="C:membrane"/>
    <property type="evidence" value="ECO:0007669"/>
    <property type="project" value="UniProtKB-SubCell"/>
</dbReference>
<keyword evidence="4 6" id="KW-0472">Membrane</keyword>